<feature type="domain" description="ENTH" evidence="7">
    <location>
        <begin position="19"/>
        <end position="147"/>
    </location>
</feature>
<keyword evidence="5" id="KW-0175">Coiled coil</keyword>
<dbReference type="SMART" id="SM00307">
    <property type="entry name" value="ILWEQ"/>
    <property type="match status" value="1"/>
</dbReference>
<reference evidence="9" key="1">
    <citation type="submission" date="2021-01" db="UniProtKB">
        <authorList>
            <consortium name="EnsemblMetazoa"/>
        </authorList>
    </citation>
    <scope>IDENTIFICATION</scope>
</reference>
<dbReference type="GO" id="GO:0007015">
    <property type="term" value="P:actin filament organization"/>
    <property type="evidence" value="ECO:0007669"/>
    <property type="project" value="TreeGrafter"/>
</dbReference>
<dbReference type="InterPro" id="IPR011417">
    <property type="entry name" value="ANTH_dom"/>
</dbReference>
<dbReference type="OMA" id="QCESANA"/>
<keyword evidence="10" id="KW-1185">Reference proteome</keyword>
<evidence type="ECO:0008006" key="11">
    <source>
        <dbReference type="Google" id="ProtNLM"/>
    </source>
</evidence>
<dbReference type="PROSITE" id="PS50942">
    <property type="entry name" value="ENTH"/>
    <property type="match status" value="1"/>
</dbReference>
<dbReference type="GO" id="GO:0030136">
    <property type="term" value="C:clathrin-coated vesicle"/>
    <property type="evidence" value="ECO:0007669"/>
    <property type="project" value="TreeGrafter"/>
</dbReference>
<dbReference type="GO" id="GO:0030864">
    <property type="term" value="C:cortical actin cytoskeleton"/>
    <property type="evidence" value="ECO:0007669"/>
    <property type="project" value="TreeGrafter"/>
</dbReference>
<feature type="coiled-coil region" evidence="5">
    <location>
        <begin position="357"/>
        <end position="482"/>
    </location>
</feature>
<comment type="similarity">
    <text evidence="2">Belongs to the SLA2 family.</text>
</comment>
<evidence type="ECO:0000256" key="3">
    <source>
        <dbReference type="ARBA" id="ARBA00022490"/>
    </source>
</evidence>
<dbReference type="Gene3D" id="1.25.40.90">
    <property type="match status" value="1"/>
</dbReference>
<dbReference type="PANTHER" id="PTHR10407:SF15">
    <property type="entry name" value="HUNTINGTIN INTERACTING PROTEIN 1"/>
    <property type="match status" value="1"/>
</dbReference>
<evidence type="ECO:0000256" key="1">
    <source>
        <dbReference type="ARBA" id="ARBA00004496"/>
    </source>
</evidence>
<dbReference type="PANTHER" id="PTHR10407">
    <property type="entry name" value="HUNTINGTIN INTERACTING PROTEIN 1"/>
    <property type="match status" value="1"/>
</dbReference>
<keyword evidence="3" id="KW-0963">Cytoplasm</keyword>
<feature type="region of interest" description="Disordered" evidence="6">
    <location>
        <begin position="1"/>
        <end position="21"/>
    </location>
</feature>
<dbReference type="OrthoDB" id="8178130at2759"/>
<evidence type="ECO:0000256" key="6">
    <source>
        <dbReference type="SAM" id="MobiDB-lite"/>
    </source>
</evidence>
<dbReference type="GO" id="GO:0051015">
    <property type="term" value="F:actin filament binding"/>
    <property type="evidence" value="ECO:0007669"/>
    <property type="project" value="TreeGrafter"/>
</dbReference>
<dbReference type="AlphaFoldDB" id="A0A7M7KPB7"/>
<dbReference type="InParanoid" id="A0A7M7KPB7"/>
<dbReference type="InterPro" id="IPR008942">
    <property type="entry name" value="ENTH_VHS"/>
</dbReference>
<dbReference type="GO" id="GO:0035615">
    <property type="term" value="F:clathrin adaptor activity"/>
    <property type="evidence" value="ECO:0007669"/>
    <property type="project" value="TreeGrafter"/>
</dbReference>
<accession>A0A7M7KPB7</accession>
<dbReference type="Pfam" id="PF01608">
    <property type="entry name" value="I_LWEQ"/>
    <property type="match status" value="1"/>
</dbReference>
<evidence type="ECO:0000313" key="9">
    <source>
        <dbReference type="EnsemblMetazoa" id="XP_022666800"/>
    </source>
</evidence>
<sequence>MATLPKSLVQRRTNSLDSERESFEKSQAISIQKAINTVEGSVKEKHVRFILIGTHHERGPYTFWEFAMRLPVQENPILAWKFCYVVHKLLREGHDKCIPVSFRYMNKFADLGRLWGLLNEGYGRLIELYCALILQKLKFHARYQGIPGTLVLADEQLLAVSEGDVNVFFQFACDIFDYMEKVLSLQAAVFGSLDMARANSMTNSGQCRLAPLICCIQDSSQLYDFAVKVLFHLHARLPADTLQGHRDRFMAQFRQLRGFYANCANLQYFKTLVQVPSLPPSPPNLLKASELNSHVRPVVVLPPQPVEAAEVAEDLIDTSSPVNQMPDSSMAGAGSPPPPPRNSSVDHELGQRKDAIIEQLLKELEVARMEAQRVRLEDDTVAMELRLQQATLEGQLRAEQNNVRQLQGQLAARLESHQVSAVMQDQLEQLEKKCKSSDDKFLKMKGIYTKLREEHIRLLRAKAELEKKLQQEHKKAEEEKLTEPESILSSRSGLLLAGIMEAVVDGAVSELDIPPSQDRFLQNAEMAETTLKSLRRAEGTEEEAQLQATCFALVHQIFQLLQSAKANAHHCPSVEAGHEIITRARTVGLNSIELFKRLRIGEVDTSACLASLRELVTCIESQRLKDEQKNQAEDIGHLLSEELAQMDQAIADATKRISEIFAKSRGSDEGVKLEVNSRILGACQLLMGAVTTLVKAARHLQEEIGGFSKEFYTKNHRWTEGLISAAKVVGIAANLLVDAADRCVSGDAKMEELIVASQEISAATAQLLVASKVKADRQSTRLAALGAASKAVMENTANVVATVKSCRQQVDESQDKIEGLSLHQAKRREMELQLHVLELETELEKERLRLGALRRRNYHE</sequence>
<proteinExistence type="inferred from homology"/>
<protein>
    <recommendedName>
        <fullName evidence="11">Huntingtin interacting protein 1</fullName>
    </recommendedName>
</protein>
<evidence type="ECO:0000313" key="10">
    <source>
        <dbReference type="Proteomes" id="UP000594260"/>
    </source>
</evidence>
<dbReference type="Pfam" id="PF07651">
    <property type="entry name" value="ANTH"/>
    <property type="match status" value="1"/>
</dbReference>
<evidence type="ECO:0000256" key="4">
    <source>
        <dbReference type="ARBA" id="ARBA00023203"/>
    </source>
</evidence>
<dbReference type="FunCoup" id="A0A7M7KPB7">
    <property type="interactions" value="741"/>
</dbReference>
<dbReference type="GO" id="GO:0043325">
    <property type="term" value="F:phosphatidylinositol-3,4-bisphosphate binding"/>
    <property type="evidence" value="ECO:0007669"/>
    <property type="project" value="TreeGrafter"/>
</dbReference>
<dbReference type="Gene3D" id="1.20.5.1700">
    <property type="match status" value="1"/>
</dbReference>
<dbReference type="CTD" id="3092"/>
<dbReference type="Gene3D" id="1.20.1410.10">
    <property type="entry name" value="I/LWEQ domain"/>
    <property type="match status" value="1"/>
</dbReference>
<dbReference type="CDD" id="cd17006">
    <property type="entry name" value="ANTH_N_HIP1_like"/>
    <property type="match status" value="1"/>
</dbReference>
<evidence type="ECO:0000256" key="5">
    <source>
        <dbReference type="SAM" id="Coils"/>
    </source>
</evidence>
<dbReference type="GeneID" id="111252727"/>
<keyword evidence="4" id="KW-0009">Actin-binding</keyword>
<organism evidence="9 10">
    <name type="scientific">Varroa destructor</name>
    <name type="common">Honeybee mite</name>
    <dbReference type="NCBI Taxonomy" id="109461"/>
    <lineage>
        <taxon>Eukaryota</taxon>
        <taxon>Metazoa</taxon>
        <taxon>Ecdysozoa</taxon>
        <taxon>Arthropoda</taxon>
        <taxon>Chelicerata</taxon>
        <taxon>Arachnida</taxon>
        <taxon>Acari</taxon>
        <taxon>Parasitiformes</taxon>
        <taxon>Mesostigmata</taxon>
        <taxon>Gamasina</taxon>
        <taxon>Dermanyssoidea</taxon>
        <taxon>Varroidae</taxon>
        <taxon>Varroa</taxon>
    </lineage>
</organism>
<dbReference type="RefSeq" id="XP_022666798.1">
    <property type="nucleotide sequence ID" value="XM_022811063.1"/>
</dbReference>
<dbReference type="EnsemblMetazoa" id="XM_022811063">
    <property type="protein sequence ID" value="XP_022666798"/>
    <property type="gene ID" value="LOC111252727"/>
</dbReference>
<dbReference type="GO" id="GO:0048268">
    <property type="term" value="P:clathrin coat assembly"/>
    <property type="evidence" value="ECO:0007669"/>
    <property type="project" value="TreeGrafter"/>
</dbReference>
<feature type="coiled-coil region" evidence="5">
    <location>
        <begin position="820"/>
        <end position="856"/>
    </location>
</feature>
<name>A0A7M7KPB7_VARDE</name>
<dbReference type="PROSITE" id="PS50945">
    <property type="entry name" value="I_LWEQ"/>
    <property type="match status" value="1"/>
</dbReference>
<feature type="domain" description="I/LWEQ" evidence="8">
    <location>
        <begin position="627"/>
        <end position="860"/>
    </location>
</feature>
<dbReference type="RefSeq" id="XP_022666800.1">
    <property type="nucleotide sequence ID" value="XM_022811065.1"/>
</dbReference>
<dbReference type="InterPro" id="IPR013809">
    <property type="entry name" value="ENTH"/>
</dbReference>
<dbReference type="InterPro" id="IPR030224">
    <property type="entry name" value="Sla2_fam"/>
</dbReference>
<evidence type="ECO:0000259" key="8">
    <source>
        <dbReference type="PROSITE" id="PS50945"/>
    </source>
</evidence>
<dbReference type="SUPFAM" id="SSF109885">
    <property type="entry name" value="I/LWEQ domain"/>
    <property type="match status" value="1"/>
</dbReference>
<dbReference type="KEGG" id="vde:111252727"/>
<evidence type="ECO:0000259" key="7">
    <source>
        <dbReference type="PROSITE" id="PS50942"/>
    </source>
</evidence>
<dbReference type="SMART" id="SM00273">
    <property type="entry name" value="ENTH"/>
    <property type="match status" value="1"/>
</dbReference>
<dbReference type="GO" id="GO:0080025">
    <property type="term" value="F:phosphatidylinositol-3,5-bisphosphate binding"/>
    <property type="evidence" value="ECO:0007669"/>
    <property type="project" value="TreeGrafter"/>
</dbReference>
<dbReference type="FunFam" id="1.25.40.90:FF:000012">
    <property type="entry name" value="Huntingtin interacting protein 1-related"/>
    <property type="match status" value="1"/>
</dbReference>
<dbReference type="GO" id="GO:0006897">
    <property type="term" value="P:endocytosis"/>
    <property type="evidence" value="ECO:0007669"/>
    <property type="project" value="InterPro"/>
</dbReference>
<dbReference type="EnsemblMetazoa" id="XM_022811064">
    <property type="protein sequence ID" value="XP_022666799"/>
    <property type="gene ID" value="LOC111252727"/>
</dbReference>
<feature type="region of interest" description="Disordered" evidence="6">
    <location>
        <begin position="319"/>
        <end position="347"/>
    </location>
</feature>
<evidence type="ECO:0000256" key="2">
    <source>
        <dbReference type="ARBA" id="ARBA00010135"/>
    </source>
</evidence>
<dbReference type="RefSeq" id="XP_022666799.1">
    <property type="nucleotide sequence ID" value="XM_022811064.1"/>
</dbReference>
<dbReference type="SUPFAM" id="SSF48464">
    <property type="entry name" value="ENTH/VHS domain"/>
    <property type="match status" value="1"/>
</dbReference>
<dbReference type="FunFam" id="1.20.1410.10:FF:000006">
    <property type="entry name" value="Huntingtin interacting protein"/>
    <property type="match status" value="1"/>
</dbReference>
<dbReference type="GO" id="GO:0032051">
    <property type="term" value="F:clathrin light chain binding"/>
    <property type="evidence" value="ECO:0007669"/>
    <property type="project" value="TreeGrafter"/>
</dbReference>
<comment type="subcellular location">
    <subcellularLocation>
        <location evidence="1">Cytoplasm</location>
    </subcellularLocation>
</comment>
<dbReference type="InterPro" id="IPR035964">
    <property type="entry name" value="I/LWEQ_dom_sf"/>
</dbReference>
<dbReference type="InterPro" id="IPR002558">
    <property type="entry name" value="ILWEQ_dom"/>
</dbReference>
<dbReference type="Proteomes" id="UP000594260">
    <property type="component" value="Unplaced"/>
</dbReference>
<dbReference type="EnsemblMetazoa" id="XM_022811065">
    <property type="protein sequence ID" value="XP_022666800"/>
    <property type="gene ID" value="LOC111252727"/>
</dbReference>